<protein>
    <submittedName>
        <fullName evidence="3">Mannose-6-phosphate isomerase</fullName>
    </submittedName>
</protein>
<dbReference type="EMBL" id="LT629701">
    <property type="protein sequence ID" value="SDM98335.1"/>
    <property type="molecule type" value="Genomic_DNA"/>
</dbReference>
<dbReference type="eggNOG" id="COG1482">
    <property type="taxonomic scope" value="Bacteria"/>
</dbReference>
<keyword evidence="4" id="KW-1185">Reference proteome</keyword>
<organism evidence="3 4">
    <name type="scientific">Allokutzneria albata</name>
    <name type="common">Kibdelosporangium albatum</name>
    <dbReference type="NCBI Taxonomy" id="211114"/>
    <lineage>
        <taxon>Bacteria</taxon>
        <taxon>Bacillati</taxon>
        <taxon>Actinomycetota</taxon>
        <taxon>Actinomycetes</taxon>
        <taxon>Pseudonocardiales</taxon>
        <taxon>Pseudonocardiaceae</taxon>
        <taxon>Allokutzneria</taxon>
    </lineage>
</organism>
<dbReference type="STRING" id="211114.SAMN04489726_4317"/>
<name>A0A1G9XQ70_ALLAB</name>
<keyword evidence="2" id="KW-0862">Zinc</keyword>
<proteinExistence type="predicted"/>
<dbReference type="PANTHER" id="PTHR42742">
    <property type="entry name" value="TRANSCRIPTIONAL REPRESSOR MPRA"/>
    <property type="match status" value="1"/>
</dbReference>
<dbReference type="OrthoDB" id="9808275at2"/>
<dbReference type="InterPro" id="IPR051804">
    <property type="entry name" value="Carb_Metab_Reg_Kinase/Isom"/>
</dbReference>
<reference evidence="3 4" key="1">
    <citation type="submission" date="2016-10" db="EMBL/GenBank/DDBJ databases">
        <authorList>
            <person name="de Groot N.N."/>
        </authorList>
    </citation>
    <scope>NUCLEOTIDE SEQUENCE [LARGE SCALE GENOMIC DNA]</scope>
    <source>
        <strain evidence="3 4">DSM 44149</strain>
    </source>
</reference>
<keyword evidence="1" id="KW-0479">Metal-binding</keyword>
<dbReference type="PANTHER" id="PTHR42742:SF3">
    <property type="entry name" value="FRUCTOKINASE"/>
    <property type="match status" value="1"/>
</dbReference>
<evidence type="ECO:0000313" key="4">
    <source>
        <dbReference type="Proteomes" id="UP000183376"/>
    </source>
</evidence>
<dbReference type="SUPFAM" id="SSF51182">
    <property type="entry name" value="RmlC-like cupins"/>
    <property type="match status" value="1"/>
</dbReference>
<gene>
    <name evidence="3" type="ORF">SAMN04489726_4317</name>
</gene>
<dbReference type="Gene3D" id="2.60.120.10">
    <property type="entry name" value="Jelly Rolls"/>
    <property type="match status" value="2"/>
</dbReference>
<dbReference type="Proteomes" id="UP000183376">
    <property type="component" value="Chromosome I"/>
</dbReference>
<dbReference type="CDD" id="cd07010">
    <property type="entry name" value="cupin_PMI_type_I_N_bac"/>
    <property type="match status" value="1"/>
</dbReference>
<sequence>MKPAGRAEPTSRQPVTLAANQPDRFYRGGAAIAELRGAADAAEWGPEDWVASITTLFAQPRAGLSTLPDGTLLRDAVSADPAAWVGADHAKVLGDDTALLVKLLDAGQRLPVHVHPSNSFARSHLGCRHGKTEAWVIVGTSGPNPTVYAGFREDVDAATVENWVAAQDSEAMLAALNPIPVKPGDTVFVPAGLPHAIGEGVFIVELQQPTDFSVLLEWTGFAEPGDPSAHLAIGWETALTCVDRDGWGGRVDDLVLHTADRRSPVVPLFTEQTEPFFRAERIHADSAVDLDPGFSVLVALEGNGTLRTEHGGAVPVKRGDTLVVPHAAGSSQVDGGLVVVRCRPPAPEKVEAS</sequence>
<dbReference type="GO" id="GO:0046872">
    <property type="term" value="F:metal ion binding"/>
    <property type="evidence" value="ECO:0007669"/>
    <property type="project" value="UniProtKB-KW"/>
</dbReference>
<accession>A0A1G9XQ70</accession>
<dbReference type="InterPro" id="IPR014710">
    <property type="entry name" value="RmlC-like_jellyroll"/>
</dbReference>
<evidence type="ECO:0000313" key="3">
    <source>
        <dbReference type="EMBL" id="SDM98335.1"/>
    </source>
</evidence>
<dbReference type="GO" id="GO:0016853">
    <property type="term" value="F:isomerase activity"/>
    <property type="evidence" value="ECO:0007669"/>
    <property type="project" value="UniProtKB-KW"/>
</dbReference>
<evidence type="ECO:0000256" key="2">
    <source>
        <dbReference type="ARBA" id="ARBA00022833"/>
    </source>
</evidence>
<evidence type="ECO:0000256" key="1">
    <source>
        <dbReference type="ARBA" id="ARBA00022723"/>
    </source>
</evidence>
<dbReference type="InterPro" id="IPR011051">
    <property type="entry name" value="RmlC_Cupin_sf"/>
</dbReference>
<dbReference type="AlphaFoldDB" id="A0A1G9XQ70"/>
<keyword evidence="3" id="KW-0413">Isomerase</keyword>